<dbReference type="EMBL" id="CAJOBD010013095">
    <property type="protein sequence ID" value="CAF4187374.1"/>
    <property type="molecule type" value="Genomic_DNA"/>
</dbReference>
<dbReference type="InterPro" id="IPR011990">
    <property type="entry name" value="TPR-like_helical_dom_sf"/>
</dbReference>
<accession>A0A820A814</accession>
<protein>
    <recommendedName>
        <fullName evidence="3">Tetratricopeptide repeat protein</fullName>
    </recommendedName>
</protein>
<gene>
    <name evidence="1" type="ORF">JBS370_LOCUS35845</name>
</gene>
<proteinExistence type="predicted"/>
<feature type="non-terminal residue" evidence="1">
    <location>
        <position position="1"/>
    </location>
</feature>
<comment type="caution">
    <text evidence="1">The sequence shown here is derived from an EMBL/GenBank/DDBJ whole genome shotgun (WGS) entry which is preliminary data.</text>
</comment>
<evidence type="ECO:0000313" key="1">
    <source>
        <dbReference type="EMBL" id="CAF4187374.1"/>
    </source>
</evidence>
<dbReference type="SUPFAM" id="SSF48452">
    <property type="entry name" value="TPR-like"/>
    <property type="match status" value="1"/>
</dbReference>
<evidence type="ECO:0000313" key="2">
    <source>
        <dbReference type="Proteomes" id="UP000663836"/>
    </source>
</evidence>
<evidence type="ECO:0008006" key="3">
    <source>
        <dbReference type="Google" id="ProtNLM"/>
    </source>
</evidence>
<name>A0A820A814_9BILA</name>
<dbReference type="AlphaFoldDB" id="A0A820A814"/>
<reference evidence="1" key="1">
    <citation type="submission" date="2021-02" db="EMBL/GenBank/DDBJ databases">
        <authorList>
            <person name="Nowell W R."/>
        </authorList>
    </citation>
    <scope>NUCLEOTIDE SEQUENCE</scope>
</reference>
<dbReference type="Proteomes" id="UP000663836">
    <property type="component" value="Unassembled WGS sequence"/>
</dbReference>
<organism evidence="1 2">
    <name type="scientific">Rotaria sordida</name>
    <dbReference type="NCBI Taxonomy" id="392033"/>
    <lineage>
        <taxon>Eukaryota</taxon>
        <taxon>Metazoa</taxon>
        <taxon>Spiralia</taxon>
        <taxon>Gnathifera</taxon>
        <taxon>Rotifera</taxon>
        <taxon>Eurotatoria</taxon>
        <taxon>Bdelloidea</taxon>
        <taxon>Philodinida</taxon>
        <taxon>Philodinidae</taxon>
        <taxon>Rotaria</taxon>
    </lineage>
</organism>
<dbReference type="Pfam" id="PF13424">
    <property type="entry name" value="TPR_12"/>
    <property type="match status" value="1"/>
</dbReference>
<sequence>DNPKEVKVLFDINACFEIKSFEEDKSFQIINMKLSNEGPKIAKDFLESTRKEIEETSDSIIVGRLLCDLGEYDESQKYFEQLLDKSNNEDRSWIEFNIGRALDFKGQWKEAEKYYNRAYNRMMEDGSN</sequence>
<dbReference type="Gene3D" id="1.25.40.10">
    <property type="entry name" value="Tetratricopeptide repeat domain"/>
    <property type="match status" value="1"/>
</dbReference>